<reference evidence="1 2" key="1">
    <citation type="submission" date="2013-11" db="EMBL/GenBank/DDBJ databases">
        <title>The Genome Sequence of Phytophthora parasitica P1976.</title>
        <authorList>
            <consortium name="The Broad Institute Genomics Platform"/>
            <person name="Russ C."/>
            <person name="Tyler B."/>
            <person name="Panabieres F."/>
            <person name="Shan W."/>
            <person name="Tripathy S."/>
            <person name="Grunwald N."/>
            <person name="Machado M."/>
            <person name="Johnson C.S."/>
            <person name="Walker B."/>
            <person name="Young S."/>
            <person name="Zeng Q."/>
            <person name="Gargeya S."/>
            <person name="Fitzgerald M."/>
            <person name="Haas B."/>
            <person name="Abouelleil A."/>
            <person name="Allen A.W."/>
            <person name="Alvarado L."/>
            <person name="Arachchi H.M."/>
            <person name="Berlin A.M."/>
            <person name="Chapman S.B."/>
            <person name="Gainer-Dewar J."/>
            <person name="Goldberg J."/>
            <person name="Griggs A."/>
            <person name="Gujja S."/>
            <person name="Hansen M."/>
            <person name="Howarth C."/>
            <person name="Imamovic A."/>
            <person name="Ireland A."/>
            <person name="Larimer J."/>
            <person name="McCowan C."/>
            <person name="Murphy C."/>
            <person name="Pearson M."/>
            <person name="Poon T.W."/>
            <person name="Priest M."/>
            <person name="Roberts A."/>
            <person name="Saif S."/>
            <person name="Shea T."/>
            <person name="Sisk P."/>
            <person name="Sykes S."/>
            <person name="Wortman J."/>
            <person name="Nusbaum C."/>
            <person name="Birren B."/>
        </authorList>
    </citation>
    <scope>NUCLEOTIDE SEQUENCE [LARGE SCALE GENOMIC DNA]</scope>
    <source>
        <strain evidence="1 2">P1976</strain>
    </source>
</reference>
<dbReference type="EMBL" id="ANJA01001454">
    <property type="protein sequence ID" value="ETO77138.1"/>
    <property type="molecule type" value="Genomic_DNA"/>
</dbReference>
<accession>A0A081AE27</accession>
<name>A0A081AE27_PHYNI</name>
<evidence type="ECO:0000313" key="1">
    <source>
        <dbReference type="EMBL" id="ETO77138.1"/>
    </source>
</evidence>
<dbReference type="Proteomes" id="UP000028582">
    <property type="component" value="Unassembled WGS sequence"/>
</dbReference>
<proteinExistence type="predicted"/>
<evidence type="ECO:0000313" key="2">
    <source>
        <dbReference type="Proteomes" id="UP000028582"/>
    </source>
</evidence>
<protein>
    <submittedName>
        <fullName evidence="1">Uncharacterized protein</fullName>
    </submittedName>
</protein>
<dbReference type="AlphaFoldDB" id="A0A081AE27"/>
<gene>
    <name evidence="1" type="ORF">F444_07621</name>
</gene>
<comment type="caution">
    <text evidence="1">The sequence shown here is derived from an EMBL/GenBank/DDBJ whole genome shotgun (WGS) entry which is preliminary data.</text>
</comment>
<organism evidence="1 2">
    <name type="scientific">Phytophthora nicotianae P1976</name>
    <dbReference type="NCBI Taxonomy" id="1317066"/>
    <lineage>
        <taxon>Eukaryota</taxon>
        <taxon>Sar</taxon>
        <taxon>Stramenopiles</taxon>
        <taxon>Oomycota</taxon>
        <taxon>Peronosporomycetes</taxon>
        <taxon>Peronosporales</taxon>
        <taxon>Peronosporaceae</taxon>
        <taxon>Phytophthora</taxon>
    </lineage>
</organism>
<sequence length="64" mass="7364">MKAYKAVKSQLAPCTFCMSAAPYSMRCTLMKCSCDQCKAVEPHATWRDKKLTCLEQGFRKYNFN</sequence>